<evidence type="ECO:0000313" key="6">
    <source>
        <dbReference type="Proteomes" id="UP001597296"/>
    </source>
</evidence>
<organism evidence="5 6">
    <name type="scientific">Phaeospirillum tilakii</name>
    <dbReference type="NCBI Taxonomy" id="741673"/>
    <lineage>
        <taxon>Bacteria</taxon>
        <taxon>Pseudomonadati</taxon>
        <taxon>Pseudomonadota</taxon>
        <taxon>Alphaproteobacteria</taxon>
        <taxon>Rhodospirillales</taxon>
        <taxon>Rhodospirillaceae</taxon>
        <taxon>Phaeospirillum</taxon>
    </lineage>
</organism>
<dbReference type="InterPro" id="IPR009057">
    <property type="entry name" value="Homeodomain-like_sf"/>
</dbReference>
<dbReference type="InterPro" id="IPR018062">
    <property type="entry name" value="HTH_AraC-typ_CS"/>
</dbReference>
<keyword evidence="1" id="KW-0805">Transcription regulation</keyword>
<dbReference type="InterPro" id="IPR053142">
    <property type="entry name" value="PchR_regulatory_protein"/>
</dbReference>
<gene>
    <name evidence="5" type="ORF">ACFSNB_14850</name>
</gene>
<reference evidence="6" key="1">
    <citation type="journal article" date="2019" name="Int. J. Syst. Evol. Microbiol.">
        <title>The Global Catalogue of Microorganisms (GCM) 10K type strain sequencing project: providing services to taxonomists for standard genome sequencing and annotation.</title>
        <authorList>
            <consortium name="The Broad Institute Genomics Platform"/>
            <consortium name="The Broad Institute Genome Sequencing Center for Infectious Disease"/>
            <person name="Wu L."/>
            <person name="Ma J."/>
        </authorList>
    </citation>
    <scope>NUCLEOTIDE SEQUENCE [LARGE SCALE GENOMIC DNA]</scope>
    <source>
        <strain evidence="6">KCTC 15012</strain>
    </source>
</reference>
<dbReference type="SMART" id="SM00342">
    <property type="entry name" value="HTH_ARAC"/>
    <property type="match status" value="1"/>
</dbReference>
<dbReference type="PROSITE" id="PS01124">
    <property type="entry name" value="HTH_ARAC_FAMILY_2"/>
    <property type="match status" value="1"/>
</dbReference>
<keyword evidence="2" id="KW-0238">DNA-binding</keyword>
<feature type="domain" description="HTH araC/xylS-type" evidence="4">
    <location>
        <begin position="215"/>
        <end position="313"/>
    </location>
</feature>
<dbReference type="SUPFAM" id="SSF46689">
    <property type="entry name" value="Homeodomain-like"/>
    <property type="match status" value="2"/>
</dbReference>
<dbReference type="PRINTS" id="PR00032">
    <property type="entry name" value="HTHARAC"/>
</dbReference>
<dbReference type="InterPro" id="IPR018060">
    <property type="entry name" value="HTH_AraC"/>
</dbReference>
<evidence type="ECO:0000256" key="3">
    <source>
        <dbReference type="ARBA" id="ARBA00023163"/>
    </source>
</evidence>
<comment type="caution">
    <text evidence="5">The sequence shown here is derived from an EMBL/GenBank/DDBJ whole genome shotgun (WGS) entry which is preliminary data.</text>
</comment>
<keyword evidence="3" id="KW-0804">Transcription</keyword>
<proteinExistence type="predicted"/>
<dbReference type="PANTHER" id="PTHR47893">
    <property type="entry name" value="REGULATORY PROTEIN PCHR"/>
    <property type="match status" value="1"/>
</dbReference>
<evidence type="ECO:0000256" key="1">
    <source>
        <dbReference type="ARBA" id="ARBA00023015"/>
    </source>
</evidence>
<dbReference type="EMBL" id="JBHUIY010000035">
    <property type="protein sequence ID" value="MFD2235089.1"/>
    <property type="molecule type" value="Genomic_DNA"/>
</dbReference>
<accession>A0ABW5CCV5</accession>
<keyword evidence="6" id="KW-1185">Reference proteome</keyword>
<dbReference type="Proteomes" id="UP001597296">
    <property type="component" value="Unassembled WGS sequence"/>
</dbReference>
<evidence type="ECO:0000313" key="5">
    <source>
        <dbReference type="EMBL" id="MFD2235089.1"/>
    </source>
</evidence>
<name>A0ABW5CCV5_9PROT</name>
<dbReference type="PANTHER" id="PTHR47893:SF1">
    <property type="entry name" value="REGULATORY PROTEIN PCHR"/>
    <property type="match status" value="1"/>
</dbReference>
<dbReference type="InterPro" id="IPR020449">
    <property type="entry name" value="Tscrpt_reg_AraC-type_HTH"/>
</dbReference>
<protein>
    <submittedName>
        <fullName evidence="5">Helix-turn-helix transcriptional regulator</fullName>
    </submittedName>
</protein>
<sequence length="314" mass="34362">MTFQPSDPTHSEIAASTLIRDVSVLRLDPASTCHMVTRSPQDGIDLLIWRGRFSRPVEMTIRDDSERIHFTCTLQGRARQWFESGAGSLEHLLDAGTACIGFNPGCRGRFGQNGPFESVTVMVRPDLFAGWGDSVDSTLNQAIQSGRCFARCPPVAELTATAATLCHALTGEPGRHSSLWLLGQGLAMVGLVLEAHGAGPHPIAPLPAAERRKLRRARDRLLADLSQPPTIAELAREVGLSVLKLKRGFRLMFDDSVYGLFQHERMQEARRRLRAGELSVTEVASELGYTNASHFAAAFRKQFGVPPSALKRAP</sequence>
<dbReference type="RefSeq" id="WP_377317941.1">
    <property type="nucleotide sequence ID" value="NZ_JBHUIY010000035.1"/>
</dbReference>
<dbReference type="PROSITE" id="PS00041">
    <property type="entry name" value="HTH_ARAC_FAMILY_1"/>
    <property type="match status" value="1"/>
</dbReference>
<dbReference type="Gene3D" id="1.10.10.60">
    <property type="entry name" value="Homeodomain-like"/>
    <property type="match status" value="1"/>
</dbReference>
<evidence type="ECO:0000259" key="4">
    <source>
        <dbReference type="PROSITE" id="PS01124"/>
    </source>
</evidence>
<evidence type="ECO:0000256" key="2">
    <source>
        <dbReference type="ARBA" id="ARBA00023125"/>
    </source>
</evidence>
<dbReference type="Pfam" id="PF12833">
    <property type="entry name" value="HTH_18"/>
    <property type="match status" value="1"/>
</dbReference>